<dbReference type="Pfam" id="PF00005">
    <property type="entry name" value="ABC_tran"/>
    <property type="match status" value="1"/>
</dbReference>
<dbReference type="InterPro" id="IPR017871">
    <property type="entry name" value="ABC_transporter-like_CS"/>
</dbReference>
<dbReference type="PROSITE" id="PS00211">
    <property type="entry name" value="ABC_TRANSPORTER_1"/>
    <property type="match status" value="1"/>
</dbReference>
<dbReference type="CDD" id="cd03224">
    <property type="entry name" value="ABC_TM1139_LivF_branched"/>
    <property type="match status" value="1"/>
</dbReference>
<keyword evidence="2" id="KW-0813">Transport</keyword>
<evidence type="ECO:0000256" key="2">
    <source>
        <dbReference type="ARBA" id="ARBA00022448"/>
    </source>
</evidence>
<keyword evidence="8" id="KW-1185">Reference proteome</keyword>
<dbReference type="Gene3D" id="3.40.50.300">
    <property type="entry name" value="P-loop containing nucleotide triphosphate hydrolases"/>
    <property type="match status" value="1"/>
</dbReference>
<proteinExistence type="inferred from homology"/>
<dbReference type="RefSeq" id="WP_227389109.1">
    <property type="nucleotide sequence ID" value="NZ_JBHSCJ010000003.1"/>
</dbReference>
<accession>A0ABS8DQA1</accession>
<sequence>MTSNTSPKAGPPGATPLLCARDVHGGYGGMNILNGVEMTLHADEVGVIVGPNGAGKSTMLKAVFGLLNVNQGEILLKGEPIHNLAPNQLVKRGMGFVPQEKNVFPSLSVKENLEMGAYLKPHNVKRMLEQVYEFFPPLKEKRHQSAGELSGGQRQMVAMGRALMAEPTLLLLDEPTAGLSPLYMNEIFDRVKKINAAGVGILMVEQNAKQALAIADKGFVLAAGQNRFTDTGAALLADPDVARSFLGG</sequence>
<organism evidence="7 8">
    <name type="scientific">Vreelandella malpeensis</name>
    <dbReference type="NCBI Taxonomy" id="1172368"/>
    <lineage>
        <taxon>Bacteria</taxon>
        <taxon>Pseudomonadati</taxon>
        <taxon>Pseudomonadota</taxon>
        <taxon>Gammaproteobacteria</taxon>
        <taxon>Oceanospirillales</taxon>
        <taxon>Halomonadaceae</taxon>
        <taxon>Vreelandella</taxon>
    </lineage>
</organism>
<evidence type="ECO:0000256" key="3">
    <source>
        <dbReference type="ARBA" id="ARBA00022741"/>
    </source>
</evidence>
<dbReference type="PANTHER" id="PTHR43820">
    <property type="entry name" value="HIGH-AFFINITY BRANCHED-CHAIN AMINO ACID TRANSPORT ATP-BINDING PROTEIN LIVF"/>
    <property type="match status" value="1"/>
</dbReference>
<keyword evidence="3" id="KW-0547">Nucleotide-binding</keyword>
<keyword evidence="4 7" id="KW-0067">ATP-binding</keyword>
<evidence type="ECO:0000256" key="4">
    <source>
        <dbReference type="ARBA" id="ARBA00022840"/>
    </source>
</evidence>
<evidence type="ECO:0000313" key="7">
    <source>
        <dbReference type="EMBL" id="MCB8888459.1"/>
    </source>
</evidence>
<evidence type="ECO:0000313" key="8">
    <source>
        <dbReference type="Proteomes" id="UP001319882"/>
    </source>
</evidence>
<keyword evidence="5" id="KW-0029">Amino-acid transport</keyword>
<dbReference type="PROSITE" id="PS50893">
    <property type="entry name" value="ABC_TRANSPORTER_2"/>
    <property type="match status" value="1"/>
</dbReference>
<dbReference type="InterPro" id="IPR027417">
    <property type="entry name" value="P-loop_NTPase"/>
</dbReference>
<dbReference type="GO" id="GO:0005524">
    <property type="term" value="F:ATP binding"/>
    <property type="evidence" value="ECO:0007669"/>
    <property type="project" value="UniProtKB-KW"/>
</dbReference>
<gene>
    <name evidence="7" type="ORF">GEV37_04880</name>
</gene>
<evidence type="ECO:0000259" key="6">
    <source>
        <dbReference type="PROSITE" id="PS50893"/>
    </source>
</evidence>
<evidence type="ECO:0000256" key="1">
    <source>
        <dbReference type="ARBA" id="ARBA00005417"/>
    </source>
</evidence>
<dbReference type="EMBL" id="WHVL01000001">
    <property type="protein sequence ID" value="MCB8888459.1"/>
    <property type="molecule type" value="Genomic_DNA"/>
</dbReference>
<dbReference type="InterPro" id="IPR003593">
    <property type="entry name" value="AAA+_ATPase"/>
</dbReference>
<feature type="domain" description="ABC transporter" evidence="6">
    <location>
        <begin position="18"/>
        <end position="248"/>
    </location>
</feature>
<name>A0ABS8DQA1_9GAMM</name>
<reference evidence="7 8" key="1">
    <citation type="journal article" date="2021" name="Sci. Rep.">
        <title>Genome analysis of a halophilic bacterium Halomonas malpeensis YU-PRIM-29(T) reveals its exopolysaccharide and pigment producing capabilities.</title>
        <authorList>
            <person name="Athmika"/>
            <person name="Ghate S.D."/>
            <person name="Arun A.B."/>
            <person name="Rao S.S."/>
            <person name="Kumar S.T.A."/>
            <person name="Kandiyil M.K."/>
            <person name="Saptami K."/>
            <person name="Rekha P.D."/>
        </authorList>
    </citation>
    <scope>NUCLEOTIDE SEQUENCE [LARGE SCALE GENOMIC DNA]</scope>
    <source>
        <strain evidence="8">prim 29</strain>
    </source>
</reference>
<dbReference type="Proteomes" id="UP001319882">
    <property type="component" value="Unassembled WGS sequence"/>
</dbReference>
<dbReference type="SMART" id="SM00382">
    <property type="entry name" value="AAA"/>
    <property type="match status" value="1"/>
</dbReference>
<dbReference type="InterPro" id="IPR052156">
    <property type="entry name" value="BCAA_Transport_ATP-bd_LivF"/>
</dbReference>
<dbReference type="PANTHER" id="PTHR43820:SF4">
    <property type="entry name" value="HIGH-AFFINITY BRANCHED-CHAIN AMINO ACID TRANSPORT ATP-BINDING PROTEIN LIVF"/>
    <property type="match status" value="1"/>
</dbReference>
<comment type="similarity">
    <text evidence="1">Belongs to the ABC transporter superfamily.</text>
</comment>
<dbReference type="SUPFAM" id="SSF52540">
    <property type="entry name" value="P-loop containing nucleoside triphosphate hydrolases"/>
    <property type="match status" value="1"/>
</dbReference>
<dbReference type="InterPro" id="IPR003439">
    <property type="entry name" value="ABC_transporter-like_ATP-bd"/>
</dbReference>
<protein>
    <submittedName>
        <fullName evidence="7">ABC transporter ATP-binding protein</fullName>
    </submittedName>
</protein>
<comment type="caution">
    <text evidence="7">The sequence shown here is derived from an EMBL/GenBank/DDBJ whole genome shotgun (WGS) entry which is preliminary data.</text>
</comment>
<evidence type="ECO:0000256" key="5">
    <source>
        <dbReference type="ARBA" id="ARBA00022970"/>
    </source>
</evidence>